<organism evidence="8 9">
    <name type="scientific">Macrosiphum euphorbiae</name>
    <name type="common">potato aphid</name>
    <dbReference type="NCBI Taxonomy" id="13131"/>
    <lineage>
        <taxon>Eukaryota</taxon>
        <taxon>Metazoa</taxon>
        <taxon>Ecdysozoa</taxon>
        <taxon>Arthropoda</taxon>
        <taxon>Hexapoda</taxon>
        <taxon>Insecta</taxon>
        <taxon>Pterygota</taxon>
        <taxon>Neoptera</taxon>
        <taxon>Paraneoptera</taxon>
        <taxon>Hemiptera</taxon>
        <taxon>Sternorrhyncha</taxon>
        <taxon>Aphidomorpha</taxon>
        <taxon>Aphidoidea</taxon>
        <taxon>Aphididae</taxon>
        <taxon>Macrosiphini</taxon>
        <taxon>Macrosiphum</taxon>
    </lineage>
</organism>
<dbReference type="Pfam" id="PF17917">
    <property type="entry name" value="RT_RNaseH"/>
    <property type="match status" value="1"/>
</dbReference>
<evidence type="ECO:0000259" key="7">
    <source>
        <dbReference type="Pfam" id="PF17917"/>
    </source>
</evidence>
<reference evidence="8 9" key="1">
    <citation type="submission" date="2023-01" db="EMBL/GenBank/DDBJ databases">
        <authorList>
            <person name="Whitehead M."/>
        </authorList>
    </citation>
    <scope>NUCLEOTIDE SEQUENCE [LARGE SCALE GENOMIC DNA]</scope>
</reference>
<dbReference type="GO" id="GO:0003964">
    <property type="term" value="F:RNA-directed DNA polymerase activity"/>
    <property type="evidence" value="ECO:0007669"/>
    <property type="project" value="UniProtKB-KW"/>
</dbReference>
<evidence type="ECO:0000256" key="1">
    <source>
        <dbReference type="ARBA" id="ARBA00022679"/>
    </source>
</evidence>
<dbReference type="PANTHER" id="PTHR34072:SF52">
    <property type="entry name" value="RIBONUCLEASE H"/>
    <property type="match status" value="1"/>
</dbReference>
<evidence type="ECO:0000256" key="3">
    <source>
        <dbReference type="ARBA" id="ARBA00022722"/>
    </source>
</evidence>
<name>A0AAV0VZH0_9HEMI</name>
<evidence type="ECO:0000256" key="5">
    <source>
        <dbReference type="ARBA" id="ARBA00022801"/>
    </source>
</evidence>
<evidence type="ECO:0000256" key="4">
    <source>
        <dbReference type="ARBA" id="ARBA00022759"/>
    </source>
</evidence>
<dbReference type="GO" id="GO:0016787">
    <property type="term" value="F:hydrolase activity"/>
    <property type="evidence" value="ECO:0007669"/>
    <property type="project" value="UniProtKB-KW"/>
</dbReference>
<dbReference type="GO" id="GO:0004519">
    <property type="term" value="F:endonuclease activity"/>
    <property type="evidence" value="ECO:0007669"/>
    <property type="project" value="UniProtKB-KW"/>
</dbReference>
<protein>
    <recommendedName>
        <fullName evidence="7">Reverse transcriptase RNase H-like domain-containing protein</fullName>
    </recommendedName>
</protein>
<sequence>MFNPKAAVTQVHTDASAVALSGILLQGPTTTDLHMVYAVSKKTTDAEAKYHSSRLELFAVIWSLSRLRPYLLGIHFTVVTDCQSLIYLNIHKTVKPQIARWFEILQEFDFEVKFRPGSRMAHVDALSRAAPPTFDAEEISVEHELTKRLDVFVAMTVVDKVRFMQQGDAASANLINLMKTTRKLTKHEKSLTEPYELHDGVLYRRHAGKSLLVVPRSMRKGIVVGHSITGVIFRWTELSQRSQRTIGLLDYADMSNSTSKCAWIA</sequence>
<keyword evidence="4" id="KW-0255">Endonuclease</keyword>
<feature type="domain" description="Reverse transcriptase RNase H-like" evidence="7">
    <location>
        <begin position="9"/>
        <end position="108"/>
    </location>
</feature>
<dbReference type="SUPFAM" id="SSF56672">
    <property type="entry name" value="DNA/RNA polymerases"/>
    <property type="match status" value="1"/>
</dbReference>
<evidence type="ECO:0000313" key="8">
    <source>
        <dbReference type="EMBL" id="CAI6349623.1"/>
    </source>
</evidence>
<proteinExistence type="predicted"/>
<keyword evidence="2" id="KW-0548">Nucleotidyltransferase</keyword>
<dbReference type="InterPro" id="IPR041373">
    <property type="entry name" value="RT_RNaseH"/>
</dbReference>
<dbReference type="EMBL" id="CARXXK010000001">
    <property type="protein sequence ID" value="CAI6349623.1"/>
    <property type="molecule type" value="Genomic_DNA"/>
</dbReference>
<dbReference type="Proteomes" id="UP001160148">
    <property type="component" value="Unassembled WGS sequence"/>
</dbReference>
<accession>A0AAV0VZH0</accession>
<keyword evidence="3" id="KW-0540">Nuclease</keyword>
<evidence type="ECO:0000256" key="2">
    <source>
        <dbReference type="ARBA" id="ARBA00022695"/>
    </source>
</evidence>
<keyword evidence="9" id="KW-1185">Reference proteome</keyword>
<dbReference type="InterPro" id="IPR043502">
    <property type="entry name" value="DNA/RNA_pol_sf"/>
</dbReference>
<dbReference type="AlphaFoldDB" id="A0AAV0VZH0"/>
<keyword evidence="5" id="KW-0378">Hydrolase</keyword>
<keyword evidence="6" id="KW-0695">RNA-directed DNA polymerase</keyword>
<keyword evidence="1" id="KW-0808">Transferase</keyword>
<dbReference type="CDD" id="cd09274">
    <property type="entry name" value="RNase_HI_RT_Ty3"/>
    <property type="match status" value="1"/>
</dbReference>
<gene>
    <name evidence="8" type="ORF">MEUPH1_LOCUS6164</name>
</gene>
<evidence type="ECO:0000313" key="9">
    <source>
        <dbReference type="Proteomes" id="UP001160148"/>
    </source>
</evidence>
<dbReference type="PANTHER" id="PTHR34072">
    <property type="entry name" value="ENZYMATIC POLYPROTEIN-RELATED"/>
    <property type="match status" value="1"/>
</dbReference>
<comment type="caution">
    <text evidence="8">The sequence shown here is derived from an EMBL/GenBank/DDBJ whole genome shotgun (WGS) entry which is preliminary data.</text>
</comment>
<evidence type="ECO:0000256" key="6">
    <source>
        <dbReference type="ARBA" id="ARBA00022918"/>
    </source>
</evidence>